<dbReference type="Gene3D" id="2.40.10.10">
    <property type="entry name" value="Trypsin-like serine proteases"/>
    <property type="match status" value="1"/>
</dbReference>
<dbReference type="EMBL" id="MBFR01000020">
    <property type="protein sequence ID" value="PVU97003.1"/>
    <property type="molecule type" value="Genomic_DNA"/>
</dbReference>
<evidence type="ECO:0000313" key="4">
    <source>
        <dbReference type="Proteomes" id="UP000245383"/>
    </source>
</evidence>
<organism evidence="3 4">
    <name type="scientific">Smittium simulii</name>
    <dbReference type="NCBI Taxonomy" id="133385"/>
    <lineage>
        <taxon>Eukaryota</taxon>
        <taxon>Fungi</taxon>
        <taxon>Fungi incertae sedis</taxon>
        <taxon>Zoopagomycota</taxon>
        <taxon>Kickxellomycotina</taxon>
        <taxon>Harpellomycetes</taxon>
        <taxon>Harpellales</taxon>
        <taxon>Legeriomycetaceae</taxon>
        <taxon>Smittium</taxon>
    </lineage>
</organism>
<dbReference type="OrthoDB" id="10534515at2759"/>
<protein>
    <recommendedName>
        <fullName evidence="5">Peptidase S1 domain-containing protein</fullName>
    </recommendedName>
</protein>
<evidence type="ECO:0000256" key="2">
    <source>
        <dbReference type="SAM" id="SignalP"/>
    </source>
</evidence>
<dbReference type="SUPFAM" id="SSF57997">
    <property type="entry name" value="Tropomyosin"/>
    <property type="match status" value="1"/>
</dbReference>
<evidence type="ECO:0008006" key="5">
    <source>
        <dbReference type="Google" id="ProtNLM"/>
    </source>
</evidence>
<dbReference type="InterPro" id="IPR043504">
    <property type="entry name" value="Peptidase_S1_PA_chymotrypsin"/>
</dbReference>
<evidence type="ECO:0000313" key="3">
    <source>
        <dbReference type="EMBL" id="PVU97003.1"/>
    </source>
</evidence>
<sequence>MYFYNHNACFINLFLLLLSLSVTGLKVVESAKSSSNLNLGLLPREIEAQNHYPISLSENLKTGIFSRQDDSSENKSDSSEDKGDSSEDKGDTSEDKSDSSEDKSDSSEDKSDSSENKGNSSENRSISSEDKSDTSENKSDTSEDKSDSSENKGNSSEEKNDISQNKNDTSVSDEMKYTSTVLKSGPFFGSLALSTDGTNKRVCTVTIVAPKTFLTSFQCIKSLNVEKELSRINIFIGDNKKFESVPKGEGIKISRIYTDEKSGLSILKTDTDIEYNSTISQIPISIRDLGKGDVVFLLKSQPNEQKPFNKIVVGDLAKCKDAFSKFQSHNKFEICTDPYEGQEKCNDELGGDPIIGFSNLGLALVAISGSYRAPSGSESSCKNKDALRFSTKISNYLGFISIASGVDVKNLTSTAVLKFTKTDINKNPANLAILSNLTDSIDAISNATSGSKNGTDSESSKKSAAICTHPSLYNNSYFGFVLSVLLLFAFM</sequence>
<accession>A0A2T9YXD5</accession>
<feature type="compositionally biased region" description="Basic and acidic residues" evidence="1">
    <location>
        <begin position="67"/>
        <end position="115"/>
    </location>
</feature>
<dbReference type="Proteomes" id="UP000245383">
    <property type="component" value="Unassembled WGS sequence"/>
</dbReference>
<feature type="signal peptide" evidence="2">
    <location>
        <begin position="1"/>
        <end position="24"/>
    </location>
</feature>
<name>A0A2T9YXD5_9FUNG</name>
<keyword evidence="4" id="KW-1185">Reference proteome</keyword>
<feature type="compositionally biased region" description="Basic and acidic residues" evidence="1">
    <location>
        <begin position="127"/>
        <end position="161"/>
    </location>
</feature>
<evidence type="ECO:0000256" key="1">
    <source>
        <dbReference type="SAM" id="MobiDB-lite"/>
    </source>
</evidence>
<feature type="region of interest" description="Disordered" evidence="1">
    <location>
        <begin position="65"/>
        <end position="172"/>
    </location>
</feature>
<dbReference type="InterPro" id="IPR009003">
    <property type="entry name" value="Peptidase_S1_PA"/>
</dbReference>
<dbReference type="STRING" id="133385.A0A2T9YXD5"/>
<gene>
    <name evidence="3" type="ORF">BB561_000830</name>
</gene>
<keyword evidence="2" id="KW-0732">Signal</keyword>
<dbReference type="SUPFAM" id="SSF50494">
    <property type="entry name" value="Trypsin-like serine proteases"/>
    <property type="match status" value="1"/>
</dbReference>
<feature type="compositionally biased region" description="Polar residues" evidence="1">
    <location>
        <begin position="162"/>
        <end position="172"/>
    </location>
</feature>
<proteinExistence type="predicted"/>
<comment type="caution">
    <text evidence="3">The sequence shown here is derived from an EMBL/GenBank/DDBJ whole genome shotgun (WGS) entry which is preliminary data.</text>
</comment>
<reference evidence="3 4" key="1">
    <citation type="journal article" date="2018" name="MBio">
        <title>Comparative Genomics Reveals the Core Gene Toolbox for the Fungus-Insect Symbiosis.</title>
        <authorList>
            <person name="Wang Y."/>
            <person name="Stata M."/>
            <person name="Wang W."/>
            <person name="Stajich J.E."/>
            <person name="White M.M."/>
            <person name="Moncalvo J.M."/>
        </authorList>
    </citation>
    <scope>NUCLEOTIDE SEQUENCE [LARGE SCALE GENOMIC DNA]</scope>
    <source>
        <strain evidence="3 4">SWE-8-4</strain>
    </source>
</reference>
<feature type="chain" id="PRO_5015428041" description="Peptidase S1 domain-containing protein" evidence="2">
    <location>
        <begin position="25"/>
        <end position="491"/>
    </location>
</feature>
<dbReference type="AlphaFoldDB" id="A0A2T9YXD5"/>